<dbReference type="GO" id="GO:0008270">
    <property type="term" value="F:zinc ion binding"/>
    <property type="evidence" value="ECO:0007669"/>
    <property type="project" value="UniProtKB-KW"/>
</dbReference>
<name>A0A914DKN8_9BILA</name>
<evidence type="ECO:0000259" key="8">
    <source>
        <dbReference type="PROSITE" id="PS50271"/>
    </source>
</evidence>
<dbReference type="PROSITE" id="PS50271">
    <property type="entry name" value="ZF_UBP"/>
    <property type="match status" value="1"/>
</dbReference>
<evidence type="ECO:0000313" key="9">
    <source>
        <dbReference type="Proteomes" id="UP000887540"/>
    </source>
</evidence>
<protein>
    <submittedName>
        <fullName evidence="10">BRCA1-associated protein</fullName>
    </submittedName>
</protein>
<reference evidence="10" key="1">
    <citation type="submission" date="2022-11" db="UniProtKB">
        <authorList>
            <consortium name="WormBaseParasite"/>
        </authorList>
    </citation>
    <scope>IDENTIFICATION</scope>
</reference>
<evidence type="ECO:0000256" key="1">
    <source>
        <dbReference type="ARBA" id="ARBA00022723"/>
    </source>
</evidence>
<feature type="domain" description="RING-type" evidence="7">
    <location>
        <begin position="276"/>
        <end position="313"/>
    </location>
</feature>
<keyword evidence="3" id="KW-0862">Zinc</keyword>
<evidence type="ECO:0000256" key="2">
    <source>
        <dbReference type="ARBA" id="ARBA00022771"/>
    </source>
</evidence>
<dbReference type="CDD" id="cd16457">
    <property type="entry name" value="RING-H2_BRAP2"/>
    <property type="match status" value="1"/>
</dbReference>
<feature type="domain" description="UBP-type" evidence="8">
    <location>
        <begin position="310"/>
        <end position="402"/>
    </location>
</feature>
<dbReference type="PANTHER" id="PTHR24007:SF7">
    <property type="entry name" value="BRCA1-ASSOCIATED PROTEIN"/>
    <property type="match status" value="1"/>
</dbReference>
<feature type="region of interest" description="Disordered" evidence="6">
    <location>
        <begin position="51"/>
        <end position="75"/>
    </location>
</feature>
<feature type="region of interest" description="Disordered" evidence="6">
    <location>
        <begin position="563"/>
        <end position="595"/>
    </location>
</feature>
<evidence type="ECO:0000256" key="5">
    <source>
        <dbReference type="SAM" id="Coils"/>
    </source>
</evidence>
<evidence type="ECO:0000313" key="10">
    <source>
        <dbReference type="WBParaSite" id="ACRNAN_scaffold275.g26058.t1"/>
    </source>
</evidence>
<dbReference type="Pfam" id="PF02148">
    <property type="entry name" value="zf-UBP"/>
    <property type="match status" value="1"/>
</dbReference>
<accession>A0A914DKN8</accession>
<dbReference type="InterPro" id="IPR013083">
    <property type="entry name" value="Znf_RING/FYVE/PHD"/>
</dbReference>
<keyword evidence="1" id="KW-0479">Metal-binding</keyword>
<dbReference type="GO" id="GO:0061630">
    <property type="term" value="F:ubiquitin protein ligase activity"/>
    <property type="evidence" value="ECO:0007669"/>
    <property type="project" value="TreeGrafter"/>
</dbReference>
<dbReference type="InterPro" id="IPR011422">
    <property type="entry name" value="BRAP2/ETP1_RRM"/>
</dbReference>
<proteinExistence type="predicted"/>
<dbReference type="GO" id="GO:0005737">
    <property type="term" value="C:cytoplasm"/>
    <property type="evidence" value="ECO:0007669"/>
    <property type="project" value="TreeGrafter"/>
</dbReference>
<sequence length="595" mass="67728">MKPFISIIIRFEIKKGAPFIPLEFEKDSSSDNLKPLSSVLAMSSIRRPVKNSVKPSLATGESAPPTIPDNKKVDRQKITPTQVQCFGERKYSEVVIESIKSGQLSEMNTISKSEPLPTSSSSSSVPSSLSANSAEPMMDDVKYFSGNSFVEKTSGVIHFYKHSNPSLISPQCSMLCMVRVPAFLTCRELLSFVSPTSTDCIEMKIVRDSTPNQYMVLLKFQSHDAALAFYEQYNGIEFNSIEEDKCNLLFIERIETTTEDANGSLPIENLIELPTCAVCLERMDEEVITIFCNHKFHFECLQQWADTTCPVCRHNQTPELKPDHKCSECGKTTDLWMCLICGNVGCGRYESAHANRHFEATSHTFTLQIGGNLVWDYAGDNYVHRLIQSATDGKVVEHQGRGVDPDRKPDEKIDAIQLEYTYLLTNQLESQRLYFEELLRQNVERMEEFEKMTTSQIEALQTEVQLTKNECNEMKEHLAHTNALRTALEKKYQQALTKIQKLQSELQEEKQMCQLARNDKDLLVQQKAHLESLRTKEINDLQEQIRDLMFHFEAQQKLQDELQKSELTTEELTEGTVEVKEKPGGSSKGKKRNKK</sequence>
<dbReference type="InterPro" id="IPR001841">
    <property type="entry name" value="Znf_RING"/>
</dbReference>
<dbReference type="WBParaSite" id="ACRNAN_scaffold275.g26058.t1">
    <property type="protein sequence ID" value="ACRNAN_scaffold275.g26058.t1"/>
    <property type="gene ID" value="ACRNAN_scaffold275.g26058"/>
</dbReference>
<organism evidence="9 10">
    <name type="scientific">Acrobeloides nanus</name>
    <dbReference type="NCBI Taxonomy" id="290746"/>
    <lineage>
        <taxon>Eukaryota</taxon>
        <taxon>Metazoa</taxon>
        <taxon>Ecdysozoa</taxon>
        <taxon>Nematoda</taxon>
        <taxon>Chromadorea</taxon>
        <taxon>Rhabditida</taxon>
        <taxon>Tylenchina</taxon>
        <taxon>Cephalobomorpha</taxon>
        <taxon>Cephaloboidea</taxon>
        <taxon>Cephalobidae</taxon>
        <taxon>Acrobeloides</taxon>
    </lineage>
</organism>
<evidence type="ECO:0000256" key="3">
    <source>
        <dbReference type="ARBA" id="ARBA00022833"/>
    </source>
</evidence>
<evidence type="ECO:0000256" key="4">
    <source>
        <dbReference type="PROSITE-ProRule" id="PRU00502"/>
    </source>
</evidence>
<dbReference type="Gene3D" id="3.30.40.10">
    <property type="entry name" value="Zinc/RING finger domain, C3HC4 (zinc finger)"/>
    <property type="match status" value="2"/>
</dbReference>
<feature type="region of interest" description="Disordered" evidence="6">
    <location>
        <begin position="107"/>
        <end position="133"/>
    </location>
</feature>
<dbReference type="Pfam" id="PF13639">
    <property type="entry name" value="zf-RING_2"/>
    <property type="match status" value="1"/>
</dbReference>
<dbReference type="InterPro" id="IPR047243">
    <property type="entry name" value="RING-H2_BRAP2"/>
</dbReference>
<evidence type="ECO:0000259" key="7">
    <source>
        <dbReference type="PROSITE" id="PS50089"/>
    </source>
</evidence>
<dbReference type="SUPFAM" id="SSF57850">
    <property type="entry name" value="RING/U-box"/>
    <property type="match status" value="2"/>
</dbReference>
<dbReference type="Proteomes" id="UP000887540">
    <property type="component" value="Unplaced"/>
</dbReference>
<dbReference type="SMART" id="SM00290">
    <property type="entry name" value="ZnF_UBP"/>
    <property type="match status" value="1"/>
</dbReference>
<dbReference type="Pfam" id="PF07576">
    <property type="entry name" value="BRAP2"/>
    <property type="match status" value="1"/>
</dbReference>
<dbReference type="GO" id="GO:0007265">
    <property type="term" value="P:Ras protein signal transduction"/>
    <property type="evidence" value="ECO:0007669"/>
    <property type="project" value="TreeGrafter"/>
</dbReference>
<dbReference type="InterPro" id="IPR001607">
    <property type="entry name" value="Znf_UBP"/>
</dbReference>
<feature type="coiled-coil region" evidence="5">
    <location>
        <begin position="457"/>
        <end position="519"/>
    </location>
</feature>
<keyword evidence="5" id="KW-0175">Coiled coil</keyword>
<keyword evidence="2 4" id="KW-0863">Zinc-finger</keyword>
<dbReference type="PROSITE" id="PS50089">
    <property type="entry name" value="ZF_RING_2"/>
    <property type="match status" value="1"/>
</dbReference>
<evidence type="ECO:0000256" key="6">
    <source>
        <dbReference type="SAM" id="MobiDB-lite"/>
    </source>
</evidence>
<feature type="compositionally biased region" description="Low complexity" evidence="6">
    <location>
        <begin position="111"/>
        <end position="133"/>
    </location>
</feature>
<dbReference type="PANTHER" id="PTHR24007">
    <property type="entry name" value="BRCA1-ASSOCIATED PROTEIN"/>
    <property type="match status" value="1"/>
</dbReference>
<dbReference type="AlphaFoldDB" id="A0A914DKN8"/>
<keyword evidence="9" id="KW-1185">Reference proteome</keyword>
<dbReference type="SMART" id="SM00184">
    <property type="entry name" value="RING"/>
    <property type="match status" value="1"/>
</dbReference>
<dbReference type="GO" id="GO:0016567">
    <property type="term" value="P:protein ubiquitination"/>
    <property type="evidence" value="ECO:0007669"/>
    <property type="project" value="TreeGrafter"/>
</dbReference>